<comment type="caution">
    <text evidence="2">The sequence shown here is derived from an EMBL/GenBank/DDBJ whole genome shotgun (WGS) entry which is preliminary data.</text>
</comment>
<evidence type="ECO:0000313" key="2">
    <source>
        <dbReference type="EMBL" id="KAF2893621.1"/>
    </source>
</evidence>
<evidence type="ECO:0000259" key="1">
    <source>
        <dbReference type="PROSITE" id="PS01186"/>
    </source>
</evidence>
<dbReference type="OrthoDB" id="6776229at2759"/>
<dbReference type="InterPro" id="IPR000742">
    <property type="entry name" value="EGF"/>
</dbReference>
<protein>
    <recommendedName>
        <fullName evidence="1">EGF-like domain-containing protein</fullName>
    </recommendedName>
</protein>
<proteinExistence type="predicted"/>
<dbReference type="EMBL" id="VTPC01007814">
    <property type="protein sequence ID" value="KAF2893621.1"/>
    <property type="molecule type" value="Genomic_DNA"/>
</dbReference>
<feature type="domain" description="EGF-like" evidence="1">
    <location>
        <begin position="128"/>
        <end position="139"/>
    </location>
</feature>
<accession>A0A8K0CY91</accession>
<dbReference type="PROSITE" id="PS01186">
    <property type="entry name" value="EGF_2"/>
    <property type="match status" value="1"/>
</dbReference>
<dbReference type="Proteomes" id="UP000801492">
    <property type="component" value="Unassembled WGS sequence"/>
</dbReference>
<sequence length="147" mass="16366">MTWQEVKITKSLPFPSSYIQLHVTTKCATNNCVYPFWAIDNFELCSQNEIRTVTITQKAEEASCQVIKYENQQIVQTPVENSTIQETSCPAGTFGKHCIECSTVLGINKRNCDNSVICSIGSKQSSICNCATGYQPPFCDDGKDSKY</sequence>
<organism evidence="2 3">
    <name type="scientific">Ignelater luminosus</name>
    <name type="common">Cucubano</name>
    <name type="synonym">Pyrophorus luminosus</name>
    <dbReference type="NCBI Taxonomy" id="2038154"/>
    <lineage>
        <taxon>Eukaryota</taxon>
        <taxon>Metazoa</taxon>
        <taxon>Ecdysozoa</taxon>
        <taxon>Arthropoda</taxon>
        <taxon>Hexapoda</taxon>
        <taxon>Insecta</taxon>
        <taxon>Pterygota</taxon>
        <taxon>Neoptera</taxon>
        <taxon>Endopterygota</taxon>
        <taxon>Coleoptera</taxon>
        <taxon>Polyphaga</taxon>
        <taxon>Elateriformia</taxon>
        <taxon>Elateroidea</taxon>
        <taxon>Elateridae</taxon>
        <taxon>Agrypninae</taxon>
        <taxon>Pyrophorini</taxon>
        <taxon>Ignelater</taxon>
    </lineage>
</organism>
<keyword evidence="3" id="KW-1185">Reference proteome</keyword>
<evidence type="ECO:0000313" key="3">
    <source>
        <dbReference type="Proteomes" id="UP000801492"/>
    </source>
</evidence>
<reference evidence="2" key="1">
    <citation type="submission" date="2019-08" db="EMBL/GenBank/DDBJ databases">
        <title>The genome of the North American firefly Photinus pyralis.</title>
        <authorList>
            <consortium name="Photinus pyralis genome working group"/>
            <person name="Fallon T.R."/>
            <person name="Sander Lower S.E."/>
            <person name="Weng J.-K."/>
        </authorList>
    </citation>
    <scope>NUCLEOTIDE SEQUENCE</scope>
    <source>
        <strain evidence="2">TRF0915ILg1</strain>
        <tissue evidence="2">Whole body</tissue>
    </source>
</reference>
<dbReference type="AlphaFoldDB" id="A0A8K0CY91"/>
<name>A0A8K0CY91_IGNLU</name>
<gene>
    <name evidence="2" type="ORF">ILUMI_12550</name>
</gene>